<name>A0A2C5ZMM9_9HYPO</name>
<accession>A0A2C5ZMM9</accession>
<organism evidence="8 9">
    <name type="scientific">Ophiocordyceps camponoti-rufipedis</name>
    <dbReference type="NCBI Taxonomy" id="2004952"/>
    <lineage>
        <taxon>Eukaryota</taxon>
        <taxon>Fungi</taxon>
        <taxon>Dikarya</taxon>
        <taxon>Ascomycota</taxon>
        <taxon>Pezizomycotina</taxon>
        <taxon>Sordariomycetes</taxon>
        <taxon>Hypocreomycetidae</taxon>
        <taxon>Hypocreales</taxon>
        <taxon>Ophiocordycipitaceae</taxon>
        <taxon>Ophiocordyceps</taxon>
    </lineage>
</organism>
<comment type="caution">
    <text evidence="8">The sequence shown here is derived from an EMBL/GenBank/DDBJ whole genome shotgun (WGS) entry which is preliminary data.</text>
</comment>
<gene>
    <name evidence="8" type="ORF">CDD80_1063</name>
</gene>
<keyword evidence="5" id="KW-0560">Oxidoreductase</keyword>
<evidence type="ECO:0000313" key="9">
    <source>
        <dbReference type="Proteomes" id="UP000226431"/>
    </source>
</evidence>
<dbReference type="PANTHER" id="PTHR46028:SF2">
    <property type="entry name" value="KYNURENINE 3-MONOOXYGENASE"/>
    <property type="match status" value="1"/>
</dbReference>
<keyword evidence="2" id="KW-0285">Flavoprotein</keyword>
<feature type="domain" description="FAD-binding" evidence="7">
    <location>
        <begin position="70"/>
        <end position="311"/>
    </location>
</feature>
<dbReference type="GO" id="GO:0005741">
    <property type="term" value="C:mitochondrial outer membrane"/>
    <property type="evidence" value="ECO:0007669"/>
    <property type="project" value="TreeGrafter"/>
</dbReference>
<dbReference type="PRINTS" id="PR00420">
    <property type="entry name" value="RNGMNOXGNASE"/>
</dbReference>
<evidence type="ECO:0000256" key="3">
    <source>
        <dbReference type="ARBA" id="ARBA00022827"/>
    </source>
</evidence>
<reference evidence="8 9" key="1">
    <citation type="submission" date="2017-06" db="EMBL/GenBank/DDBJ databases">
        <title>Ant-infecting Ophiocordyceps genomes reveal a high diversity of potential behavioral manipulation genes and a possible major role for enterotoxins.</title>
        <authorList>
            <person name="De Bekker C."/>
            <person name="Evans H.C."/>
            <person name="Brachmann A."/>
            <person name="Hughes D.P."/>
        </authorList>
    </citation>
    <scope>NUCLEOTIDE SEQUENCE [LARGE SCALE GENOMIC DNA]</scope>
    <source>
        <strain evidence="8 9">Map16</strain>
    </source>
</reference>
<evidence type="ECO:0000313" key="8">
    <source>
        <dbReference type="EMBL" id="PHH80551.1"/>
    </source>
</evidence>
<keyword evidence="6" id="KW-0503">Monooxygenase</keyword>
<comment type="cofactor">
    <cofactor evidence="1">
        <name>FAD</name>
        <dbReference type="ChEBI" id="CHEBI:57692"/>
    </cofactor>
</comment>
<dbReference type="Pfam" id="PF01494">
    <property type="entry name" value="FAD_binding_3"/>
    <property type="match status" value="1"/>
</dbReference>
<dbReference type="PANTHER" id="PTHR46028">
    <property type="entry name" value="KYNURENINE 3-MONOOXYGENASE"/>
    <property type="match status" value="1"/>
</dbReference>
<keyword evidence="9" id="KW-1185">Reference proteome</keyword>
<evidence type="ECO:0000256" key="1">
    <source>
        <dbReference type="ARBA" id="ARBA00001974"/>
    </source>
</evidence>
<evidence type="ECO:0000256" key="4">
    <source>
        <dbReference type="ARBA" id="ARBA00022857"/>
    </source>
</evidence>
<dbReference type="GO" id="GO:0070189">
    <property type="term" value="P:kynurenine metabolic process"/>
    <property type="evidence" value="ECO:0007669"/>
    <property type="project" value="TreeGrafter"/>
</dbReference>
<dbReference type="InterPro" id="IPR036188">
    <property type="entry name" value="FAD/NAD-bd_sf"/>
</dbReference>
<evidence type="ECO:0000256" key="6">
    <source>
        <dbReference type="ARBA" id="ARBA00023033"/>
    </source>
</evidence>
<dbReference type="Proteomes" id="UP000226431">
    <property type="component" value="Unassembled WGS sequence"/>
</dbReference>
<keyword evidence="3" id="KW-0274">FAD</keyword>
<dbReference type="EMBL" id="NJES01000014">
    <property type="protein sequence ID" value="PHH80551.1"/>
    <property type="molecule type" value="Genomic_DNA"/>
</dbReference>
<evidence type="ECO:0000259" key="7">
    <source>
        <dbReference type="Pfam" id="PF01494"/>
    </source>
</evidence>
<keyword evidence="4" id="KW-0521">NADP</keyword>
<dbReference type="InterPro" id="IPR002938">
    <property type="entry name" value="FAD-bd"/>
</dbReference>
<dbReference type="GO" id="GO:0071949">
    <property type="term" value="F:FAD binding"/>
    <property type="evidence" value="ECO:0007669"/>
    <property type="project" value="InterPro"/>
</dbReference>
<protein>
    <recommendedName>
        <fullName evidence="7">FAD-binding domain-containing protein</fullName>
    </recommendedName>
</protein>
<dbReference type="Gene3D" id="3.50.50.60">
    <property type="entry name" value="FAD/NAD(P)-binding domain"/>
    <property type="match status" value="1"/>
</dbReference>
<evidence type="ECO:0000256" key="5">
    <source>
        <dbReference type="ARBA" id="ARBA00023002"/>
    </source>
</evidence>
<dbReference type="AlphaFoldDB" id="A0A2C5ZMM9"/>
<evidence type="ECO:0000256" key="2">
    <source>
        <dbReference type="ARBA" id="ARBA00022630"/>
    </source>
</evidence>
<dbReference type="GO" id="GO:0004502">
    <property type="term" value="F:kynurenine 3-monooxygenase activity"/>
    <property type="evidence" value="ECO:0007669"/>
    <property type="project" value="TreeGrafter"/>
</dbReference>
<sequence>MPLKGATGCESTSCDQSINLTLSERGITAVKQAGHAALLNNIMNDTVPVIGRMAHGRDPNGSLYERSHLYDAKGRATQAIDRFSLNSHLQDAIRSMPNVDVFFSHKLIKADLQSRHALFETQDGTQVTVSFDLLIGADGAHSAVRQQLLKSCPVDYQQQYHDIAWVAFHLSPGRVDGKGQGSRYRISPNHLHIWPSNDLMFVAIANKDGSFTCTLFLPTKQSAELNSRPSDLPAFFDSHFPGVTDLIPAENLISSFIQSPSLPIFTQKCRPFSYSSSCVIVGDAAHTIVPFYGQGVNAGMEDVRILFSILDKHTPTSEPCHDLPFHRSHALAEYSAVREADAHAIHSLALDNYAELRACLSRRYRARKLVEEFVAERVPASGWQTRAEC</sequence>
<dbReference type="STRING" id="2004952.A0A2C5ZMM9"/>
<dbReference type="SUPFAM" id="SSF51905">
    <property type="entry name" value="FAD/NAD(P)-binding domain"/>
    <property type="match status" value="1"/>
</dbReference>
<dbReference type="OrthoDB" id="10053569at2759"/>
<proteinExistence type="predicted"/>